<evidence type="ECO:0000259" key="1">
    <source>
        <dbReference type="Pfam" id="PF12705"/>
    </source>
</evidence>
<organism evidence="2 3">
    <name type="scientific">Candidatus Liptonbacteria bacterium RIFCSPLOWO2_01_FULL_56_20</name>
    <dbReference type="NCBI Taxonomy" id="1798652"/>
    <lineage>
        <taxon>Bacteria</taxon>
        <taxon>Candidatus Liptoniibacteriota</taxon>
    </lineage>
</organism>
<evidence type="ECO:0000313" key="3">
    <source>
        <dbReference type="Proteomes" id="UP000178495"/>
    </source>
</evidence>
<sequence>MVKLSRSKIDLFLNCPRCFWLDVKHGVKRPPPAPYTINSAIDYLLKQEFDVYREKSKAHPIMTKAGIDAVPYKSEYLNAWRHNFTGVRFHHEPTDFLVFGAVDDVWVNPHGELMVVDYKATGANEHKIHESYPRQMEIYQWLLVQNGYKVSPTGYFVFARVNKANGFSPPAGGEPVLSFNIFVEPYNGDYGWLPGTLTRAKEVLNGKSAPEPGADCEYCKYRRSAGEAARN</sequence>
<protein>
    <recommendedName>
        <fullName evidence="1">PD-(D/E)XK endonuclease-like domain-containing protein</fullName>
    </recommendedName>
</protein>
<dbReference type="InterPro" id="IPR011604">
    <property type="entry name" value="PDDEXK-like_dom_sf"/>
</dbReference>
<feature type="domain" description="PD-(D/E)XK endonuclease-like" evidence="1">
    <location>
        <begin position="30"/>
        <end position="223"/>
    </location>
</feature>
<comment type="caution">
    <text evidence="2">The sequence shown here is derived from an EMBL/GenBank/DDBJ whole genome shotgun (WGS) entry which is preliminary data.</text>
</comment>
<dbReference type="EMBL" id="MHLC01000025">
    <property type="protein sequence ID" value="OGZ00913.1"/>
    <property type="molecule type" value="Genomic_DNA"/>
</dbReference>
<dbReference type="AlphaFoldDB" id="A0A1G2CHN1"/>
<gene>
    <name evidence="2" type="ORF">A3A43_01870</name>
</gene>
<name>A0A1G2CHN1_9BACT</name>
<proteinExistence type="predicted"/>
<evidence type="ECO:0000313" key="2">
    <source>
        <dbReference type="EMBL" id="OGZ00913.1"/>
    </source>
</evidence>
<dbReference type="Gene3D" id="3.90.320.10">
    <property type="match status" value="1"/>
</dbReference>
<dbReference type="STRING" id="1798652.A3A43_01870"/>
<accession>A0A1G2CHN1</accession>
<reference evidence="2 3" key="1">
    <citation type="journal article" date="2016" name="Nat. Commun.">
        <title>Thousands of microbial genomes shed light on interconnected biogeochemical processes in an aquifer system.</title>
        <authorList>
            <person name="Anantharaman K."/>
            <person name="Brown C.T."/>
            <person name="Hug L.A."/>
            <person name="Sharon I."/>
            <person name="Castelle C.J."/>
            <person name="Probst A.J."/>
            <person name="Thomas B.C."/>
            <person name="Singh A."/>
            <person name="Wilkins M.J."/>
            <person name="Karaoz U."/>
            <person name="Brodie E.L."/>
            <person name="Williams K.H."/>
            <person name="Hubbard S.S."/>
            <person name="Banfield J.F."/>
        </authorList>
    </citation>
    <scope>NUCLEOTIDE SEQUENCE [LARGE SCALE GENOMIC DNA]</scope>
</reference>
<dbReference type="InterPro" id="IPR038726">
    <property type="entry name" value="PDDEXK_AddAB-type"/>
</dbReference>
<dbReference type="Proteomes" id="UP000178495">
    <property type="component" value="Unassembled WGS sequence"/>
</dbReference>
<dbReference type="Pfam" id="PF12705">
    <property type="entry name" value="PDDEXK_1"/>
    <property type="match status" value="1"/>
</dbReference>